<feature type="repeat" description="RCC1" evidence="6">
    <location>
        <begin position="253"/>
        <end position="308"/>
    </location>
</feature>
<dbReference type="InterPro" id="IPR019786">
    <property type="entry name" value="Zinc_finger_PHD-type_CS"/>
</dbReference>
<dbReference type="Pfam" id="PF25390">
    <property type="entry name" value="WD40_RLD"/>
    <property type="match status" value="1"/>
</dbReference>
<sequence length="579" mass="61431">MTEATQVEEKEQQWGRVLICGGTNWATNGRKERSANASSDLLSPHILRSLCNVKITTLITGPSANYAIVIDVHGAAYIFGRPPSPSLATEDGGVISEHYPNKISPSSVGLRQGVKWVGGAAGRSHLFLLDSEGGVWGCGNNVVGQIGLPISMLVDKLTKVKGPWSKDASVKIVQVTAGHTFSLFLTSTGQVYASGSSECGQLGNGKTGERLVKGGKLAYDVEVPPRLVQNLEKNKIVQIASGNQHSLAMDEDGYVFAWGFAGYSRLGLQDQNNRLVPTLVPHFAGNNVLTRAHSILCGPTNSIVIDRQKMLQMAGKWKVTGDGSTGQPYTYFKPIQDIMSCRVIKASCGGCTHFVTTPEAAGNVMTVGFGQGVVGDLFLYGELGLGPDVGKSATRPQKLEPLSGIDVIDVAGGAFFTLFLARPNAALSDLTRYPEHIDSASICVVCNEDKDGVDALECERCDQPYHLGCLDPPLDEVPEGEWFCPECEQDADAGPDEEFRPALGETKPKKTAAKTSAVDTLRQGTPASTGQAATPVSNKPASVRSTTSAAASVKGTPKGGVKRKEADDSSLQGSARKRR</sequence>
<feature type="repeat" description="RCC1" evidence="6">
    <location>
        <begin position="189"/>
        <end position="252"/>
    </location>
</feature>
<dbReference type="RefSeq" id="XP_065823494.1">
    <property type="nucleotide sequence ID" value="XM_065967422.1"/>
</dbReference>
<dbReference type="PANTHER" id="PTHR46207:SF1">
    <property type="entry name" value="PROTEIN RCC2"/>
    <property type="match status" value="1"/>
</dbReference>
<evidence type="ECO:0000256" key="5">
    <source>
        <dbReference type="PROSITE-ProRule" id="PRU00146"/>
    </source>
</evidence>
<feature type="compositionally biased region" description="Polar residues" evidence="7">
    <location>
        <begin position="522"/>
        <end position="540"/>
    </location>
</feature>
<keyword evidence="10" id="KW-1185">Reference proteome</keyword>
<dbReference type="PANTHER" id="PTHR46207">
    <property type="entry name" value="PROTEIN RCC2"/>
    <property type="match status" value="1"/>
</dbReference>
<evidence type="ECO:0000259" key="8">
    <source>
        <dbReference type="PROSITE" id="PS50016"/>
    </source>
</evidence>
<evidence type="ECO:0000313" key="10">
    <source>
        <dbReference type="Proteomes" id="UP000322225"/>
    </source>
</evidence>
<proteinExistence type="predicted"/>
<dbReference type="PROSITE" id="PS50016">
    <property type="entry name" value="ZF_PHD_2"/>
    <property type="match status" value="1"/>
</dbReference>
<dbReference type="InterPro" id="IPR000408">
    <property type="entry name" value="Reg_chr_condens"/>
</dbReference>
<organism evidence="9 10">
    <name type="scientific">Kwoniella shandongensis</name>
    <dbReference type="NCBI Taxonomy" id="1734106"/>
    <lineage>
        <taxon>Eukaryota</taxon>
        <taxon>Fungi</taxon>
        <taxon>Dikarya</taxon>
        <taxon>Basidiomycota</taxon>
        <taxon>Agaricomycotina</taxon>
        <taxon>Tremellomycetes</taxon>
        <taxon>Tremellales</taxon>
        <taxon>Cryptococcaceae</taxon>
        <taxon>Kwoniella</taxon>
    </lineage>
</organism>
<gene>
    <name evidence="9" type="ORF">CI109_104124</name>
</gene>
<dbReference type="KEGG" id="ksn:43588262"/>
<evidence type="ECO:0000313" key="9">
    <source>
        <dbReference type="EMBL" id="WWD19662.1"/>
    </source>
</evidence>
<protein>
    <recommendedName>
        <fullName evidence="8">PHD-type domain-containing protein</fullName>
    </recommendedName>
</protein>
<dbReference type="PROSITE" id="PS50012">
    <property type="entry name" value="RCC1_3"/>
    <property type="match status" value="4"/>
</dbReference>
<dbReference type="SMART" id="SM00249">
    <property type="entry name" value="PHD"/>
    <property type="match status" value="1"/>
</dbReference>
<dbReference type="Pfam" id="PF00628">
    <property type="entry name" value="PHD"/>
    <property type="match status" value="1"/>
</dbReference>
<dbReference type="InterPro" id="IPR013083">
    <property type="entry name" value="Znf_RING/FYVE/PHD"/>
</dbReference>
<dbReference type="InterPro" id="IPR009091">
    <property type="entry name" value="RCC1/BLIP-II"/>
</dbReference>
<dbReference type="EMBL" id="CP144057">
    <property type="protein sequence ID" value="WWD19662.1"/>
    <property type="molecule type" value="Genomic_DNA"/>
</dbReference>
<keyword evidence="1" id="KW-0479">Metal-binding</keyword>
<dbReference type="GO" id="GO:0008270">
    <property type="term" value="F:zinc ion binding"/>
    <property type="evidence" value="ECO:0007669"/>
    <property type="project" value="UniProtKB-KW"/>
</dbReference>
<keyword evidence="4" id="KW-0862">Zinc</keyword>
<feature type="repeat" description="RCC1" evidence="6">
    <location>
        <begin position="362"/>
        <end position="423"/>
    </location>
</feature>
<dbReference type="Proteomes" id="UP000322225">
    <property type="component" value="Chromosome 7"/>
</dbReference>
<accession>A0AAJ8MY51</accession>
<dbReference type="PROSITE" id="PS00626">
    <property type="entry name" value="RCC1_2"/>
    <property type="match status" value="1"/>
</dbReference>
<dbReference type="GO" id="GO:0031267">
    <property type="term" value="F:small GTPase binding"/>
    <property type="evidence" value="ECO:0007669"/>
    <property type="project" value="TreeGrafter"/>
</dbReference>
<evidence type="ECO:0000256" key="7">
    <source>
        <dbReference type="SAM" id="MobiDB-lite"/>
    </source>
</evidence>
<feature type="repeat" description="RCC1" evidence="6">
    <location>
        <begin position="133"/>
        <end position="188"/>
    </location>
</feature>
<reference evidence="9" key="2">
    <citation type="submission" date="2024-01" db="EMBL/GenBank/DDBJ databases">
        <title>Comparative genomics of Cryptococcus and Kwoniella reveals pathogenesis evolution and contrasting modes of karyotype evolution via chromosome fusion or intercentromeric recombination.</title>
        <authorList>
            <person name="Coelho M.A."/>
            <person name="David-Palma M."/>
            <person name="Shea T."/>
            <person name="Bowers K."/>
            <person name="McGinley-Smith S."/>
            <person name="Mohammad A.W."/>
            <person name="Gnirke A."/>
            <person name="Yurkov A.M."/>
            <person name="Nowrousian M."/>
            <person name="Sun S."/>
            <person name="Cuomo C.A."/>
            <person name="Heitman J."/>
        </authorList>
    </citation>
    <scope>NUCLEOTIDE SEQUENCE</scope>
    <source>
        <strain evidence="9">CBS 12478</strain>
    </source>
</reference>
<evidence type="ECO:0000256" key="6">
    <source>
        <dbReference type="PROSITE-ProRule" id="PRU00235"/>
    </source>
</evidence>
<keyword evidence="3 5" id="KW-0863">Zinc-finger</keyword>
<dbReference type="GO" id="GO:0016020">
    <property type="term" value="C:membrane"/>
    <property type="evidence" value="ECO:0007669"/>
    <property type="project" value="TreeGrafter"/>
</dbReference>
<dbReference type="Gene3D" id="3.30.40.10">
    <property type="entry name" value="Zinc/RING finger domain, C3HC4 (zinc finger)"/>
    <property type="match status" value="1"/>
</dbReference>
<name>A0AAJ8MY51_9TREE</name>
<dbReference type="GeneID" id="43588262"/>
<feature type="domain" description="PHD-type" evidence="8">
    <location>
        <begin position="440"/>
        <end position="490"/>
    </location>
</feature>
<dbReference type="AlphaFoldDB" id="A0AAJ8MY51"/>
<dbReference type="InterPro" id="IPR058923">
    <property type="entry name" value="RCC1-like_dom"/>
</dbReference>
<reference evidence="9" key="1">
    <citation type="submission" date="2017-08" db="EMBL/GenBank/DDBJ databases">
        <authorList>
            <person name="Cuomo C."/>
            <person name="Billmyre B."/>
            <person name="Heitman J."/>
        </authorList>
    </citation>
    <scope>NUCLEOTIDE SEQUENCE</scope>
    <source>
        <strain evidence="9">CBS 12478</strain>
    </source>
</reference>
<evidence type="ECO:0000256" key="3">
    <source>
        <dbReference type="ARBA" id="ARBA00022771"/>
    </source>
</evidence>
<evidence type="ECO:0000256" key="1">
    <source>
        <dbReference type="ARBA" id="ARBA00022723"/>
    </source>
</evidence>
<dbReference type="InterPro" id="IPR011011">
    <property type="entry name" value="Znf_FYVE_PHD"/>
</dbReference>
<dbReference type="InterPro" id="IPR001965">
    <property type="entry name" value="Znf_PHD"/>
</dbReference>
<dbReference type="SUPFAM" id="SSF50985">
    <property type="entry name" value="RCC1/BLIP-II"/>
    <property type="match status" value="1"/>
</dbReference>
<dbReference type="SUPFAM" id="SSF57903">
    <property type="entry name" value="FYVE/PHD zinc finger"/>
    <property type="match status" value="1"/>
</dbReference>
<dbReference type="Gene3D" id="2.130.10.30">
    <property type="entry name" value="Regulator of chromosome condensation 1/beta-lactamase-inhibitor protein II"/>
    <property type="match status" value="2"/>
</dbReference>
<feature type="compositionally biased region" description="Low complexity" evidence="7">
    <location>
        <begin position="541"/>
        <end position="553"/>
    </location>
</feature>
<dbReference type="InterPro" id="IPR019787">
    <property type="entry name" value="Znf_PHD-finger"/>
</dbReference>
<evidence type="ECO:0000256" key="4">
    <source>
        <dbReference type="ARBA" id="ARBA00022833"/>
    </source>
</evidence>
<keyword evidence="2" id="KW-0677">Repeat</keyword>
<dbReference type="PROSITE" id="PS01359">
    <property type="entry name" value="ZF_PHD_1"/>
    <property type="match status" value="1"/>
</dbReference>
<feature type="region of interest" description="Disordered" evidence="7">
    <location>
        <begin position="488"/>
        <end position="579"/>
    </location>
</feature>
<dbReference type="InterPro" id="IPR028641">
    <property type="entry name" value="RCC2"/>
</dbReference>
<evidence type="ECO:0000256" key="2">
    <source>
        <dbReference type="ARBA" id="ARBA00022737"/>
    </source>
</evidence>